<evidence type="ECO:0000313" key="3">
    <source>
        <dbReference type="Proteomes" id="UP001199355"/>
    </source>
</evidence>
<accession>A0AAE3DMY5</accession>
<keyword evidence="1" id="KW-0472">Membrane</keyword>
<name>A0AAE3DMY5_9FIRM</name>
<organism evidence="2 3">
    <name type="scientific">Gallintestinimicrobium propionicum</name>
    <dbReference type="NCBI Taxonomy" id="2981770"/>
    <lineage>
        <taxon>Bacteria</taxon>
        <taxon>Bacillati</taxon>
        <taxon>Bacillota</taxon>
        <taxon>Clostridia</taxon>
        <taxon>Lachnospirales</taxon>
        <taxon>Lachnospiraceae</taxon>
        <taxon>Gallintestinimicrobium</taxon>
    </lineage>
</organism>
<keyword evidence="3" id="KW-1185">Reference proteome</keyword>
<proteinExistence type="predicted"/>
<feature type="transmembrane region" description="Helical" evidence="1">
    <location>
        <begin position="21"/>
        <end position="38"/>
    </location>
</feature>
<dbReference type="Proteomes" id="UP001199355">
    <property type="component" value="Unassembled WGS sequence"/>
</dbReference>
<keyword evidence="1" id="KW-1133">Transmembrane helix</keyword>
<evidence type="ECO:0000313" key="2">
    <source>
        <dbReference type="EMBL" id="MCC2168094.1"/>
    </source>
</evidence>
<dbReference type="EMBL" id="JAJEQF010000027">
    <property type="protein sequence ID" value="MCC2168094.1"/>
    <property type="molecule type" value="Genomic_DNA"/>
</dbReference>
<comment type="caution">
    <text evidence="2">The sequence shown here is derived from an EMBL/GenBank/DDBJ whole genome shotgun (WGS) entry which is preliminary data.</text>
</comment>
<protein>
    <submittedName>
        <fullName evidence="2">Uncharacterized protein</fullName>
    </submittedName>
</protein>
<reference evidence="2 3" key="1">
    <citation type="submission" date="2021-10" db="EMBL/GenBank/DDBJ databases">
        <title>Anaerobic single-cell dispensing facilitates the cultivation of human gut bacteria.</title>
        <authorList>
            <person name="Afrizal A."/>
        </authorList>
    </citation>
    <scope>NUCLEOTIDE SEQUENCE [LARGE SCALE GENOMIC DNA]</scope>
    <source>
        <strain evidence="2 3">CLA-AA-H244</strain>
    </source>
</reference>
<evidence type="ECO:0000256" key="1">
    <source>
        <dbReference type="SAM" id="Phobius"/>
    </source>
</evidence>
<gene>
    <name evidence="2" type="ORF">LKD45_10415</name>
</gene>
<dbReference type="RefSeq" id="WP_308728492.1">
    <property type="nucleotide sequence ID" value="NZ_JAJEQF010000027.1"/>
</dbReference>
<dbReference type="AlphaFoldDB" id="A0AAE3DMY5"/>
<feature type="transmembrane region" description="Helical" evidence="1">
    <location>
        <begin position="168"/>
        <end position="188"/>
    </location>
</feature>
<keyword evidence="1" id="KW-0812">Transmembrane</keyword>
<sequence>MEDFKKNLLKMGKTNRTVPTILLIAAAFFLLFGIFMIPHKVQPFDPTSGGYASLNIVYVMGPFAEQTSDGRTVKKYYVAENDKGYWSIISTENSCPFPVYNETISDADLKTMVPQTAIGQSKKIPKKLAGYLVDYFNNNGFELSLSDYEQTLGDHYLDTTAPLMGSSLVLFIFSAVFFILSVIVLISFRKNSNHIQTRIQELMQDGEFEPLCQDFQSTDAAFYDRLGLAVSPHYLLDFSNLQYGFSVYPLDQFYNVFKCNMVNGQPTTSNYIALELKNGQRILVAACPNTSKSFNTALDMLKQSVNGGMQW</sequence>